<dbReference type="Proteomes" id="UP000264719">
    <property type="component" value="Unassembled WGS sequence"/>
</dbReference>
<accession>A0A348WEK3</accession>
<evidence type="ECO:0000259" key="6">
    <source>
        <dbReference type="Pfam" id="PF00850"/>
    </source>
</evidence>
<dbReference type="CDD" id="cd10001">
    <property type="entry name" value="HDAC_classII_APAH"/>
    <property type="match status" value="1"/>
</dbReference>
<gene>
    <name evidence="7" type="ORF">DCS45_13970</name>
</gene>
<name>A0A348WEK3_9RHOB</name>
<keyword evidence="4 7" id="KW-0378">Hydrolase</keyword>
<dbReference type="PANTHER" id="PTHR10625">
    <property type="entry name" value="HISTONE DEACETYLASE HDAC1-RELATED"/>
    <property type="match status" value="1"/>
</dbReference>
<comment type="cofactor">
    <cofactor evidence="1">
        <name>Zn(2+)</name>
        <dbReference type="ChEBI" id="CHEBI:29105"/>
    </cofactor>
</comment>
<evidence type="ECO:0000256" key="3">
    <source>
        <dbReference type="ARBA" id="ARBA00022723"/>
    </source>
</evidence>
<keyword evidence="3" id="KW-0479">Metal-binding</keyword>
<organism evidence="7 8">
    <name type="scientific">Roseovarius nubinhibens</name>
    <dbReference type="NCBI Taxonomy" id="314263"/>
    <lineage>
        <taxon>Bacteria</taxon>
        <taxon>Pseudomonadati</taxon>
        <taxon>Pseudomonadota</taxon>
        <taxon>Alphaproteobacteria</taxon>
        <taxon>Rhodobacterales</taxon>
        <taxon>Roseobacteraceae</taxon>
        <taxon>Roseovarius</taxon>
    </lineage>
</organism>
<dbReference type="GO" id="GO:0046872">
    <property type="term" value="F:metal ion binding"/>
    <property type="evidence" value="ECO:0007669"/>
    <property type="project" value="UniProtKB-KW"/>
</dbReference>
<dbReference type="RefSeq" id="WP_339855645.1">
    <property type="nucleotide sequence ID" value="NZ_CAXAXR010000023.1"/>
</dbReference>
<evidence type="ECO:0000256" key="4">
    <source>
        <dbReference type="ARBA" id="ARBA00022801"/>
    </source>
</evidence>
<reference evidence="7 8" key="1">
    <citation type="journal article" date="2018" name="Nat. Biotechnol.">
        <title>A standardized bacterial taxonomy based on genome phylogeny substantially revises the tree of life.</title>
        <authorList>
            <person name="Parks D.H."/>
            <person name="Chuvochina M."/>
            <person name="Waite D.W."/>
            <person name="Rinke C."/>
            <person name="Skarshewski A."/>
            <person name="Chaumeil P.A."/>
            <person name="Hugenholtz P."/>
        </authorList>
    </citation>
    <scope>NUCLEOTIDE SEQUENCE [LARGE SCALE GENOMIC DNA]</scope>
    <source>
        <strain evidence="7">UBA9169</strain>
    </source>
</reference>
<sequence>MRAIYHPDQAGHDPSFFLVKGRVERSKDSPSRVEHLLAGLARLGLPVEMPQDFGMGPIAAVHSPEYLQYFTSAYDRWQALPGDPGPEVVPNIHPNHYAATYPRSVVGQTGWHMSDTNCPIGPRSFAAAYRSAQSALTAAEIVMQGAPQAYALCRPPGHHAYGDMAGGSCFLNNSAIAAQALRARHARVAILDIDIHHGNGTQGIFYDRADVLTVSIHRDPAEFYPFHWGHACERGAGVGEGYNLNLPLPPATGDDLYLRSLDAALDRIALYAPTALVVATGLDASEADPYAGASVTTGGFFRIGAAIAALGLPTVYCQEGGYVSEILSENLASFLGGACSSGVSA</sequence>
<protein>
    <submittedName>
        <fullName evidence="7">Acetylpolyamine amidohydrolase</fullName>
    </submittedName>
</protein>
<comment type="similarity">
    <text evidence="2">Belongs to the histone deacetylase family.</text>
</comment>
<keyword evidence="5" id="KW-0862">Zinc</keyword>
<evidence type="ECO:0000313" key="8">
    <source>
        <dbReference type="Proteomes" id="UP000264719"/>
    </source>
</evidence>
<dbReference type="InterPro" id="IPR000286">
    <property type="entry name" value="HDACs"/>
</dbReference>
<feature type="domain" description="Histone deacetylase" evidence="6">
    <location>
        <begin position="29"/>
        <end position="335"/>
    </location>
</feature>
<dbReference type="InterPro" id="IPR037138">
    <property type="entry name" value="His_deacetylse_dom_sf"/>
</dbReference>
<dbReference type="GO" id="GO:0016787">
    <property type="term" value="F:hydrolase activity"/>
    <property type="evidence" value="ECO:0007669"/>
    <property type="project" value="UniProtKB-KW"/>
</dbReference>
<dbReference type="EMBL" id="DMVW01000130">
    <property type="protein sequence ID" value="HAR52965.1"/>
    <property type="molecule type" value="Genomic_DNA"/>
</dbReference>
<comment type="caution">
    <text evidence="7">The sequence shown here is derived from an EMBL/GenBank/DDBJ whole genome shotgun (WGS) entry which is preliminary data.</text>
</comment>
<dbReference type="PRINTS" id="PR01270">
    <property type="entry name" value="HDASUPER"/>
</dbReference>
<dbReference type="Pfam" id="PF00850">
    <property type="entry name" value="Hist_deacetyl"/>
    <property type="match status" value="1"/>
</dbReference>
<dbReference type="GO" id="GO:0040029">
    <property type="term" value="P:epigenetic regulation of gene expression"/>
    <property type="evidence" value="ECO:0007669"/>
    <property type="project" value="TreeGrafter"/>
</dbReference>
<evidence type="ECO:0000256" key="1">
    <source>
        <dbReference type="ARBA" id="ARBA00001947"/>
    </source>
</evidence>
<dbReference type="AlphaFoldDB" id="A0A348WEK3"/>
<dbReference type="SUPFAM" id="SSF52768">
    <property type="entry name" value="Arginase/deacetylase"/>
    <property type="match status" value="1"/>
</dbReference>
<dbReference type="InterPro" id="IPR023801">
    <property type="entry name" value="His_deacetylse_dom"/>
</dbReference>
<dbReference type="InterPro" id="IPR023696">
    <property type="entry name" value="Ureohydrolase_dom_sf"/>
</dbReference>
<dbReference type="PANTHER" id="PTHR10625:SF17">
    <property type="entry name" value="HISTONE DEACETYLASE 8"/>
    <property type="match status" value="1"/>
</dbReference>
<dbReference type="GO" id="GO:0004407">
    <property type="term" value="F:histone deacetylase activity"/>
    <property type="evidence" value="ECO:0007669"/>
    <property type="project" value="TreeGrafter"/>
</dbReference>
<evidence type="ECO:0000313" key="7">
    <source>
        <dbReference type="EMBL" id="HAR52965.1"/>
    </source>
</evidence>
<evidence type="ECO:0000256" key="2">
    <source>
        <dbReference type="ARBA" id="ARBA00005947"/>
    </source>
</evidence>
<evidence type="ECO:0000256" key="5">
    <source>
        <dbReference type="ARBA" id="ARBA00022833"/>
    </source>
</evidence>
<proteinExistence type="inferred from homology"/>
<dbReference type="Gene3D" id="3.40.800.20">
    <property type="entry name" value="Histone deacetylase domain"/>
    <property type="match status" value="1"/>
</dbReference>